<comment type="caution">
    <text evidence="2">The sequence shown here is derived from an EMBL/GenBank/DDBJ whole genome shotgun (WGS) entry which is preliminary data.</text>
</comment>
<feature type="compositionally biased region" description="Acidic residues" evidence="1">
    <location>
        <begin position="70"/>
        <end position="82"/>
    </location>
</feature>
<evidence type="ECO:0000256" key="1">
    <source>
        <dbReference type="SAM" id="MobiDB-lite"/>
    </source>
</evidence>
<keyword evidence="3" id="KW-1185">Reference proteome</keyword>
<protein>
    <submittedName>
        <fullName evidence="2">Uncharacterized protein</fullName>
    </submittedName>
</protein>
<evidence type="ECO:0000313" key="2">
    <source>
        <dbReference type="EMBL" id="MBO0516174.1"/>
    </source>
</evidence>
<feature type="non-terminal residue" evidence="2">
    <location>
        <position position="1"/>
    </location>
</feature>
<dbReference type="AlphaFoldDB" id="A0A939FDL7"/>
<feature type="region of interest" description="Disordered" evidence="1">
    <location>
        <begin position="1"/>
        <end position="82"/>
    </location>
</feature>
<dbReference type="EMBL" id="JAFLRJ010000365">
    <property type="protein sequence ID" value="MBO0516174.1"/>
    <property type="molecule type" value="Genomic_DNA"/>
</dbReference>
<organism evidence="2 3">
    <name type="scientific">Streptomyces beijiangensis</name>
    <dbReference type="NCBI Taxonomy" id="163361"/>
    <lineage>
        <taxon>Bacteria</taxon>
        <taxon>Bacillati</taxon>
        <taxon>Actinomycetota</taxon>
        <taxon>Actinomycetes</taxon>
        <taxon>Kitasatosporales</taxon>
        <taxon>Streptomycetaceae</taxon>
        <taxon>Streptomyces</taxon>
    </lineage>
</organism>
<gene>
    <name evidence="2" type="ORF">J0695_31035</name>
</gene>
<reference evidence="2" key="1">
    <citation type="submission" date="2021-03" db="EMBL/GenBank/DDBJ databases">
        <title>Streptomyces poriferae sp. nov., a novel marine sponge-derived Actinobacteria species with anti-MRSA activity.</title>
        <authorList>
            <person name="Sandoval-Powers M."/>
            <person name="Kralova S."/>
            <person name="Nguyen G.-S."/>
            <person name="Fawwal D."/>
            <person name="Degnes K."/>
            <person name="Klinkenberg G."/>
            <person name="Sletta H."/>
            <person name="Wentzel A."/>
            <person name="Liles M.R."/>
        </authorList>
    </citation>
    <scope>NUCLEOTIDE SEQUENCE</scope>
    <source>
        <strain evidence="2">DSM 41794</strain>
    </source>
</reference>
<accession>A0A939FDL7</accession>
<sequence length="82" mass="8635">APPGEAPQAPAASPPHLAGTDELGPSGSEPDWWRIETAPFGAAAAVSPGSPHPRRSPAPRPPPRKAEPEREPEDDEESEEEE</sequence>
<dbReference type="Proteomes" id="UP000664167">
    <property type="component" value="Unassembled WGS sequence"/>
</dbReference>
<feature type="non-terminal residue" evidence="2">
    <location>
        <position position="82"/>
    </location>
</feature>
<evidence type="ECO:0000313" key="3">
    <source>
        <dbReference type="Proteomes" id="UP000664167"/>
    </source>
</evidence>
<feature type="compositionally biased region" description="Low complexity" evidence="1">
    <location>
        <begin position="1"/>
        <end position="18"/>
    </location>
</feature>
<name>A0A939FDL7_9ACTN</name>
<proteinExistence type="predicted"/>